<accession>A0A8J1Y7L1</accession>
<protein>
    <submittedName>
        <fullName evidence="2">Uncharacterized protein</fullName>
    </submittedName>
</protein>
<feature type="non-terminal residue" evidence="2">
    <location>
        <position position="1"/>
    </location>
</feature>
<organism evidence="2 3">
    <name type="scientific">Owenia fusiformis</name>
    <name type="common">Polychaete worm</name>
    <dbReference type="NCBI Taxonomy" id="6347"/>
    <lineage>
        <taxon>Eukaryota</taxon>
        <taxon>Metazoa</taxon>
        <taxon>Spiralia</taxon>
        <taxon>Lophotrochozoa</taxon>
        <taxon>Annelida</taxon>
        <taxon>Polychaeta</taxon>
        <taxon>Sedentaria</taxon>
        <taxon>Canalipalpata</taxon>
        <taxon>Sabellida</taxon>
        <taxon>Oweniida</taxon>
        <taxon>Oweniidae</taxon>
        <taxon>Owenia</taxon>
    </lineage>
</organism>
<dbReference type="Proteomes" id="UP000749559">
    <property type="component" value="Unassembled WGS sequence"/>
</dbReference>
<feature type="non-terminal residue" evidence="2">
    <location>
        <position position="345"/>
    </location>
</feature>
<dbReference type="PROSITE" id="PS00028">
    <property type="entry name" value="ZINC_FINGER_C2H2_1"/>
    <property type="match status" value="1"/>
</dbReference>
<dbReference type="AlphaFoldDB" id="A0A8J1Y7L1"/>
<dbReference type="PROSITE" id="PS50157">
    <property type="entry name" value="ZINC_FINGER_C2H2_2"/>
    <property type="match status" value="1"/>
</dbReference>
<sequence>TSIHSNLKRKRSSNDSASVNAVPAKRPAPNSTPPSSNCKIVPAEKRFRHPMRRQELTASQAKEVEEAMRIIMNDTSSVNSDTVDAEPFIQIESEEIVDDNQCVSVPHDQVESKQVESKQPATIQVHSDNPPSNNHRKSVKSYKCRTCRQTFTNRRDLHRHRLKNHFQSGGKLHEMPWESLEEAPWVREDGTIDTSLQEEYEDNRGLILQENRVSDIFSVYNFPVSSSFTNNDVINFFEFILSEQEHSFKVNIAVSMILRHRETGRYRYFNAGPNVYQFDQPFLVHDNDSITNFKEKIMELTLESFTQKLKEDTKWDAVLVTNISFVVYGLNYVIGSKPVVLPDHI</sequence>
<keyword evidence="3" id="KW-1185">Reference proteome</keyword>
<feature type="region of interest" description="Disordered" evidence="1">
    <location>
        <begin position="115"/>
        <end position="140"/>
    </location>
</feature>
<dbReference type="EMBL" id="CAIIXF020000007">
    <property type="protein sequence ID" value="CAH1789557.1"/>
    <property type="molecule type" value="Genomic_DNA"/>
</dbReference>
<name>A0A8J1Y7L1_OWEFU</name>
<proteinExistence type="predicted"/>
<evidence type="ECO:0000313" key="2">
    <source>
        <dbReference type="EMBL" id="CAH1789557.1"/>
    </source>
</evidence>
<gene>
    <name evidence="2" type="ORF">OFUS_LOCUS14892</name>
</gene>
<comment type="caution">
    <text evidence="2">The sequence shown here is derived from an EMBL/GenBank/DDBJ whole genome shotgun (WGS) entry which is preliminary data.</text>
</comment>
<feature type="compositionally biased region" description="Polar residues" evidence="1">
    <location>
        <begin position="117"/>
        <end position="133"/>
    </location>
</feature>
<feature type="region of interest" description="Disordered" evidence="1">
    <location>
        <begin position="1"/>
        <end position="39"/>
    </location>
</feature>
<dbReference type="OrthoDB" id="6138345at2759"/>
<evidence type="ECO:0000313" key="3">
    <source>
        <dbReference type="Proteomes" id="UP000749559"/>
    </source>
</evidence>
<dbReference type="InterPro" id="IPR013087">
    <property type="entry name" value="Znf_C2H2_type"/>
</dbReference>
<feature type="compositionally biased region" description="Basic residues" evidence="1">
    <location>
        <begin position="1"/>
        <end position="11"/>
    </location>
</feature>
<reference evidence="2" key="1">
    <citation type="submission" date="2022-03" db="EMBL/GenBank/DDBJ databases">
        <authorList>
            <person name="Martin C."/>
        </authorList>
    </citation>
    <scope>NUCLEOTIDE SEQUENCE</scope>
</reference>
<evidence type="ECO:0000256" key="1">
    <source>
        <dbReference type="SAM" id="MobiDB-lite"/>
    </source>
</evidence>